<evidence type="ECO:0000259" key="2">
    <source>
        <dbReference type="Pfam" id="PF12705"/>
    </source>
</evidence>
<dbReference type="EMBL" id="CP003989">
    <property type="protein sequence ID" value="AGA32925.1"/>
    <property type="molecule type" value="Genomic_DNA"/>
</dbReference>
<dbReference type="RefSeq" id="WP_015258062.1">
    <property type="nucleotide sequence ID" value="NC_019902.2"/>
</dbReference>
<name>L0DVC6_THIND</name>
<dbReference type="STRING" id="1255043.TVNIR_1252"/>
<gene>
    <name evidence="3" type="ordered locus">TVNIR_1252</name>
</gene>
<reference evidence="3" key="1">
    <citation type="submission" date="2015-12" db="EMBL/GenBank/DDBJ databases">
        <authorList>
            <person name="Tikhonova T.V."/>
            <person name="Pavlov A.R."/>
            <person name="Beletsky A.V."/>
            <person name="Mardanov A.V."/>
            <person name="Sorokin D.Y."/>
            <person name="Ravin N.V."/>
            <person name="Popov V.O."/>
        </authorList>
    </citation>
    <scope>NUCLEOTIDE SEQUENCE</scope>
    <source>
        <strain evidence="3">DSM 14787</strain>
    </source>
</reference>
<dbReference type="Pfam" id="PF12705">
    <property type="entry name" value="PDDEXK_1"/>
    <property type="match status" value="1"/>
</dbReference>
<dbReference type="PATRIC" id="fig|1255043.3.peg.1265"/>
<keyword evidence="4" id="KW-1185">Reference proteome</keyword>
<protein>
    <recommendedName>
        <fullName evidence="2">PD-(D/E)XK endonuclease-like domain-containing protein</fullName>
    </recommendedName>
</protein>
<dbReference type="Gene3D" id="3.90.320.10">
    <property type="match status" value="1"/>
</dbReference>
<evidence type="ECO:0000313" key="3">
    <source>
        <dbReference type="EMBL" id="AGA32925.1"/>
    </source>
</evidence>
<dbReference type="InterPro" id="IPR011604">
    <property type="entry name" value="PDDEXK-like_dom_sf"/>
</dbReference>
<dbReference type="eggNOG" id="COG2887">
    <property type="taxonomic scope" value="Bacteria"/>
</dbReference>
<dbReference type="AlphaFoldDB" id="L0DVC6"/>
<dbReference type="OrthoDB" id="1488830at2"/>
<sequence length="395" mass="44349">MPVDRRLEHDAETWLLPVLAAGRQLLCVTPRRRGDEPVADHPLADRIRAVLGESGLTTVDVDRLLEDGTPHPWLPVPTEAIDYRPLPVPRRWWSLAGRPGIAVREVESYSSLQAFLNHPHQWVLEHVAALYPGRLADPVLGNRQKGVLLHRLVEWLFGAPDLDWRGADRTAVRRWIDRRLPELLEREGANLHLPGRQREAEELRWVAERALWTLLQHLHSSSATSVRIGESVLGSFSGGRFTGRIDLLAVDANGHEAVVDLKWSRAKARCEELRGDRQLQLAIYAQLRQQVSGRWPDEGYFVLNEARLLAQSARRFPDAVICDAPGTAGSPALWAAFEKTWHWRRGQLDAGRIEVNAPGTEPDDEGVPPVDGLPVASEPDRLDIYRALTGWPEGS</sequence>
<organism evidence="3 4">
    <name type="scientific">Thioalkalivibrio nitratireducens (strain DSM 14787 / UNIQEM 213 / ALEN2)</name>
    <dbReference type="NCBI Taxonomy" id="1255043"/>
    <lineage>
        <taxon>Bacteria</taxon>
        <taxon>Pseudomonadati</taxon>
        <taxon>Pseudomonadota</taxon>
        <taxon>Gammaproteobacteria</taxon>
        <taxon>Chromatiales</taxon>
        <taxon>Ectothiorhodospiraceae</taxon>
        <taxon>Thioalkalivibrio</taxon>
    </lineage>
</organism>
<feature type="domain" description="PD-(D/E)XK endonuclease-like" evidence="2">
    <location>
        <begin position="108"/>
        <end position="294"/>
    </location>
</feature>
<dbReference type="KEGG" id="tni:TVNIR_1252"/>
<accession>L0DVC6</accession>
<evidence type="ECO:0000256" key="1">
    <source>
        <dbReference type="SAM" id="MobiDB-lite"/>
    </source>
</evidence>
<feature type="region of interest" description="Disordered" evidence="1">
    <location>
        <begin position="354"/>
        <end position="377"/>
    </location>
</feature>
<dbReference type="Proteomes" id="UP000010809">
    <property type="component" value="Chromosome"/>
</dbReference>
<evidence type="ECO:0000313" key="4">
    <source>
        <dbReference type="Proteomes" id="UP000010809"/>
    </source>
</evidence>
<proteinExistence type="predicted"/>
<dbReference type="HOGENOM" id="CLU_698165_0_0_6"/>
<dbReference type="InterPro" id="IPR038726">
    <property type="entry name" value="PDDEXK_AddAB-type"/>
</dbReference>